<accession>A0A024SDI9</accession>
<evidence type="ECO:0000256" key="1">
    <source>
        <dbReference type="SAM" id="MobiDB-lite"/>
    </source>
</evidence>
<dbReference type="OrthoDB" id="4895753at2759"/>
<evidence type="ECO:0000313" key="3">
    <source>
        <dbReference type="Proteomes" id="UP000024376"/>
    </source>
</evidence>
<evidence type="ECO:0000313" key="2">
    <source>
        <dbReference type="EMBL" id="ETS03370.1"/>
    </source>
</evidence>
<dbReference type="EMBL" id="KI911143">
    <property type="protein sequence ID" value="ETS03370.1"/>
    <property type="molecule type" value="Genomic_DNA"/>
</dbReference>
<sequence>MACGQCVDVSNYCSGSRSSGSGRSSYASSSRPTSNGSQRPNYWRCCKCSGGWYSYQINDSCPMCQAWRCPNCEYSMS</sequence>
<feature type="compositionally biased region" description="Low complexity" evidence="1">
    <location>
        <begin position="14"/>
        <end position="31"/>
    </location>
</feature>
<proteinExistence type="predicted"/>
<dbReference type="AlphaFoldDB" id="A0A024SDI9"/>
<dbReference type="Proteomes" id="UP000024376">
    <property type="component" value="Unassembled WGS sequence"/>
</dbReference>
<feature type="region of interest" description="Disordered" evidence="1">
    <location>
        <begin position="13"/>
        <end position="41"/>
    </location>
</feature>
<name>A0A024SDI9_HYPJR</name>
<protein>
    <submittedName>
        <fullName evidence="2">Uncharacterized protein</fullName>
    </submittedName>
</protein>
<dbReference type="HOGENOM" id="CLU_2705124_0_0_1"/>
<gene>
    <name evidence="2" type="ORF">M419DRAFT_136604</name>
</gene>
<reference evidence="3" key="1">
    <citation type="journal article" date="2013" name="Ind. Biotechnol.">
        <title>Comparative genomics analysis of Trichoderma reesei strains.</title>
        <authorList>
            <person name="Koike H."/>
            <person name="Aerts A."/>
            <person name="LaButti K."/>
            <person name="Grigoriev I.V."/>
            <person name="Baker S.E."/>
        </authorList>
    </citation>
    <scope>NUCLEOTIDE SEQUENCE [LARGE SCALE GENOMIC DNA]</scope>
    <source>
        <strain evidence="3">ATCC 56765 / BCRC 32924 / NRRL 11460 / Rut C-30</strain>
    </source>
</reference>
<dbReference type="KEGG" id="trr:M419DRAFT_136604"/>
<organism evidence="2 3">
    <name type="scientific">Hypocrea jecorina (strain ATCC 56765 / BCRC 32924 / NRRL 11460 / Rut C-30)</name>
    <name type="common">Trichoderma reesei</name>
    <dbReference type="NCBI Taxonomy" id="1344414"/>
    <lineage>
        <taxon>Eukaryota</taxon>
        <taxon>Fungi</taxon>
        <taxon>Dikarya</taxon>
        <taxon>Ascomycota</taxon>
        <taxon>Pezizomycotina</taxon>
        <taxon>Sordariomycetes</taxon>
        <taxon>Hypocreomycetidae</taxon>
        <taxon>Hypocreales</taxon>
        <taxon>Hypocreaceae</taxon>
        <taxon>Trichoderma</taxon>
    </lineage>
</organism>